<feature type="signal peptide" evidence="8">
    <location>
        <begin position="1"/>
        <end position="20"/>
    </location>
</feature>
<dbReference type="PROSITE" id="PS00138">
    <property type="entry name" value="SUBTILASE_SER"/>
    <property type="match status" value="1"/>
</dbReference>
<dbReference type="PROSITE" id="PS00136">
    <property type="entry name" value="SUBTILASE_ASP"/>
    <property type="match status" value="1"/>
</dbReference>
<evidence type="ECO:0000256" key="7">
    <source>
        <dbReference type="SAM" id="MobiDB-lite"/>
    </source>
</evidence>
<feature type="domain" description="Peptidase S8/S53" evidence="9">
    <location>
        <begin position="142"/>
        <end position="349"/>
    </location>
</feature>
<evidence type="ECO:0000256" key="5">
    <source>
        <dbReference type="PROSITE-ProRule" id="PRU01240"/>
    </source>
</evidence>
<evidence type="ECO:0000256" key="1">
    <source>
        <dbReference type="ARBA" id="ARBA00011073"/>
    </source>
</evidence>
<dbReference type="Gene3D" id="3.40.50.200">
    <property type="entry name" value="Peptidase S8/S53 domain"/>
    <property type="match status" value="1"/>
</dbReference>
<feature type="chain" id="PRO_5046555803" evidence="8">
    <location>
        <begin position="21"/>
        <end position="376"/>
    </location>
</feature>
<feature type="active site" description="Charge relay system" evidence="5">
    <location>
        <position position="339"/>
    </location>
</feature>
<dbReference type="RefSeq" id="WP_248934202.1">
    <property type="nucleotide sequence ID" value="NZ_JAKILF010000001.1"/>
</dbReference>
<dbReference type="EMBL" id="JBHRTD010000018">
    <property type="protein sequence ID" value="MFC3140287.1"/>
    <property type="molecule type" value="Genomic_DNA"/>
</dbReference>
<accession>A0ABV7GKQ3</accession>
<dbReference type="Pfam" id="PF00082">
    <property type="entry name" value="Peptidase_S8"/>
    <property type="match status" value="1"/>
</dbReference>
<name>A0ABV7GKQ3_9GAMM</name>
<reference evidence="11" key="1">
    <citation type="journal article" date="2019" name="Int. J. Syst. Evol. Microbiol.">
        <title>The Global Catalogue of Microorganisms (GCM) 10K type strain sequencing project: providing services to taxonomists for standard genome sequencing and annotation.</title>
        <authorList>
            <consortium name="The Broad Institute Genomics Platform"/>
            <consortium name="The Broad Institute Genome Sequencing Center for Infectious Disease"/>
            <person name="Wu L."/>
            <person name="Ma J."/>
        </authorList>
    </citation>
    <scope>NUCLEOTIDE SEQUENCE [LARGE SCALE GENOMIC DNA]</scope>
    <source>
        <strain evidence="11">KCTC 52277</strain>
    </source>
</reference>
<evidence type="ECO:0000256" key="2">
    <source>
        <dbReference type="ARBA" id="ARBA00022670"/>
    </source>
</evidence>
<feature type="region of interest" description="Disordered" evidence="7">
    <location>
        <begin position="353"/>
        <end position="376"/>
    </location>
</feature>
<evidence type="ECO:0000256" key="8">
    <source>
        <dbReference type="SAM" id="SignalP"/>
    </source>
</evidence>
<keyword evidence="8" id="KW-0732">Signal</keyword>
<proteinExistence type="inferred from homology"/>
<dbReference type="PANTHER" id="PTHR43806">
    <property type="entry name" value="PEPTIDASE S8"/>
    <property type="match status" value="1"/>
</dbReference>
<dbReference type="PROSITE" id="PS00137">
    <property type="entry name" value="SUBTILASE_HIS"/>
    <property type="match status" value="1"/>
</dbReference>
<evidence type="ECO:0000256" key="4">
    <source>
        <dbReference type="ARBA" id="ARBA00022825"/>
    </source>
</evidence>
<dbReference type="PANTHER" id="PTHR43806:SF11">
    <property type="entry name" value="CEREVISIN-RELATED"/>
    <property type="match status" value="1"/>
</dbReference>
<organism evidence="10 11">
    <name type="scientific">Shewanella submarina</name>
    <dbReference type="NCBI Taxonomy" id="2016376"/>
    <lineage>
        <taxon>Bacteria</taxon>
        <taxon>Pseudomonadati</taxon>
        <taxon>Pseudomonadota</taxon>
        <taxon>Gammaproteobacteria</taxon>
        <taxon>Alteromonadales</taxon>
        <taxon>Shewanellaceae</taxon>
        <taxon>Shewanella</taxon>
    </lineage>
</organism>
<comment type="caution">
    <text evidence="10">The sequence shown here is derived from an EMBL/GenBank/DDBJ whole genome shotgun (WGS) entry which is preliminary data.</text>
</comment>
<sequence length="376" mass="38076">MKKLTLSVAISMAISPLAMADKPTFNGAALDMEVANTCIVRFSDDMSKFDVEGKARGMVARANAQAKHLYKNTIKGMAVNMSCDKAKAAFGGEADIMHFSPDGKVFASKGKPGGGGGSGPQQTPWSVTRVGGPVDGSGYTAWVLDTGIDLDHADLNVDSSRGFSAFTKGRNAGMDDGNGHGTHVAGTIAALNNNSDVVGVAAGATVVPVKVLDSRGSGSWSGVIAGVDHVAANANRGDCANMSLGGGFNQDLNDAVANAAQQSGVFFVVAAGNESQHAGNVSPASTEHPNVFTISATDSSDRFASFSNYGNPPVDYAAPGVSILSLRAGGGTTTMSGTSMASPAACAVLMMTNGNPSTDGRASNDPDGNADPIIHL</sequence>
<keyword evidence="4 5" id="KW-0720">Serine protease</keyword>
<keyword evidence="11" id="KW-1185">Reference proteome</keyword>
<gene>
    <name evidence="10" type="ORF">ACFOE0_19170</name>
</gene>
<evidence type="ECO:0000256" key="3">
    <source>
        <dbReference type="ARBA" id="ARBA00022801"/>
    </source>
</evidence>
<feature type="active site" description="Charge relay system" evidence="5">
    <location>
        <position position="180"/>
    </location>
</feature>
<dbReference type="PROSITE" id="PS51892">
    <property type="entry name" value="SUBTILASE"/>
    <property type="match status" value="1"/>
</dbReference>
<evidence type="ECO:0000313" key="10">
    <source>
        <dbReference type="EMBL" id="MFC3140287.1"/>
    </source>
</evidence>
<keyword evidence="2 5" id="KW-0645">Protease</keyword>
<dbReference type="PRINTS" id="PR00723">
    <property type="entry name" value="SUBTILISIN"/>
</dbReference>
<protein>
    <submittedName>
        <fullName evidence="10">S8 family serine peptidase</fullName>
    </submittedName>
</protein>
<dbReference type="InterPro" id="IPR036852">
    <property type="entry name" value="Peptidase_S8/S53_dom_sf"/>
</dbReference>
<dbReference type="InterPro" id="IPR050131">
    <property type="entry name" value="Peptidase_S8_subtilisin-like"/>
</dbReference>
<dbReference type="InterPro" id="IPR000209">
    <property type="entry name" value="Peptidase_S8/S53_dom"/>
</dbReference>
<comment type="similarity">
    <text evidence="1 5 6">Belongs to the peptidase S8 family.</text>
</comment>
<evidence type="ECO:0000256" key="6">
    <source>
        <dbReference type="RuleBase" id="RU003355"/>
    </source>
</evidence>
<dbReference type="InterPro" id="IPR015500">
    <property type="entry name" value="Peptidase_S8_subtilisin-rel"/>
</dbReference>
<evidence type="ECO:0000259" key="9">
    <source>
        <dbReference type="Pfam" id="PF00082"/>
    </source>
</evidence>
<dbReference type="InterPro" id="IPR022398">
    <property type="entry name" value="Peptidase_S8_His-AS"/>
</dbReference>
<keyword evidence="3 5" id="KW-0378">Hydrolase</keyword>
<dbReference type="InterPro" id="IPR023828">
    <property type="entry name" value="Peptidase_S8_Ser-AS"/>
</dbReference>
<dbReference type="InterPro" id="IPR023827">
    <property type="entry name" value="Peptidase_S8_Asp-AS"/>
</dbReference>
<evidence type="ECO:0000313" key="11">
    <source>
        <dbReference type="Proteomes" id="UP001595621"/>
    </source>
</evidence>
<dbReference type="Proteomes" id="UP001595621">
    <property type="component" value="Unassembled WGS sequence"/>
</dbReference>
<feature type="active site" description="Charge relay system" evidence="5">
    <location>
        <position position="145"/>
    </location>
</feature>
<dbReference type="SUPFAM" id="SSF52743">
    <property type="entry name" value="Subtilisin-like"/>
    <property type="match status" value="1"/>
</dbReference>